<keyword evidence="3" id="KW-1185">Reference proteome</keyword>
<name>A0ABV4CWH4_9BACT</name>
<gene>
    <name evidence="2" type="ORF">AAK873_09005</name>
</gene>
<evidence type="ECO:0000256" key="1">
    <source>
        <dbReference type="SAM" id="Phobius"/>
    </source>
</evidence>
<dbReference type="RefSeq" id="WP_289199450.1">
    <property type="nucleotide sequence ID" value="NZ_JBCLPP010000023.1"/>
</dbReference>
<sequence length="312" mass="34741">MARGKQTCKILKEIRRQIAEANDIEFVTSECRYKGDCLGTCPKCEAEVRYLEQQLRKRQLAGRLVNLAGISAGAIAMLAPIAVQSQTPDTSLTKGYVATQAMADTIIVKGVAFCEYTAQDGSVVTDTLIGAIVRNINSKKATQTNIDGEFEIDACLGDSIEVSYIGFNKQIIVVNNREPLSITLNDKGVALLGEVAVIRNPRNTLDLIIINENGELFSSDDVTIKRVLSDGIDEDDWPYIYPSSIYDDKEYRLIALRIYWTEECGFQDDDGKPLKGAVLRIEADGYNKPQTIKVKYPKRNTKKTIKFKHESE</sequence>
<accession>A0ABV4CWH4</accession>
<dbReference type="EMBL" id="JBCLPP010000023">
    <property type="protein sequence ID" value="MEY8245748.1"/>
    <property type="molecule type" value="Genomic_DNA"/>
</dbReference>
<proteinExistence type="predicted"/>
<protein>
    <submittedName>
        <fullName evidence="2">Uncharacterized protein</fullName>
    </submittedName>
</protein>
<comment type="caution">
    <text evidence="2">The sequence shown here is derived from an EMBL/GenBank/DDBJ whole genome shotgun (WGS) entry which is preliminary data.</text>
</comment>
<evidence type="ECO:0000313" key="3">
    <source>
        <dbReference type="Proteomes" id="UP001565200"/>
    </source>
</evidence>
<keyword evidence="1" id="KW-0812">Transmembrane</keyword>
<dbReference type="InterPro" id="IPR008969">
    <property type="entry name" value="CarboxyPept-like_regulatory"/>
</dbReference>
<feature type="transmembrane region" description="Helical" evidence="1">
    <location>
        <begin position="64"/>
        <end position="83"/>
    </location>
</feature>
<evidence type="ECO:0000313" key="2">
    <source>
        <dbReference type="EMBL" id="MEY8245748.1"/>
    </source>
</evidence>
<dbReference type="SUPFAM" id="SSF49464">
    <property type="entry name" value="Carboxypeptidase regulatory domain-like"/>
    <property type="match status" value="1"/>
</dbReference>
<reference evidence="2 3" key="1">
    <citation type="submission" date="2024-03" db="EMBL/GenBank/DDBJ databases">
        <title>Mouse gut bacterial collection (mGBC) of GemPharmatech.</title>
        <authorList>
            <person name="He Y."/>
            <person name="Dong L."/>
            <person name="Wu D."/>
            <person name="Gao X."/>
            <person name="Lin Z."/>
        </authorList>
    </citation>
    <scope>NUCLEOTIDE SEQUENCE [LARGE SCALE GENOMIC DNA]</scope>
    <source>
        <strain evidence="2 3">54-13</strain>
    </source>
</reference>
<keyword evidence="1" id="KW-0472">Membrane</keyword>
<keyword evidence="1" id="KW-1133">Transmembrane helix</keyword>
<organism evidence="2 3">
    <name type="scientific">Heminiphilus faecis</name>
    <dbReference type="NCBI Taxonomy" id="2601703"/>
    <lineage>
        <taxon>Bacteria</taxon>
        <taxon>Pseudomonadati</taxon>
        <taxon>Bacteroidota</taxon>
        <taxon>Bacteroidia</taxon>
        <taxon>Bacteroidales</taxon>
        <taxon>Muribaculaceae</taxon>
        <taxon>Heminiphilus</taxon>
    </lineage>
</organism>
<dbReference type="Proteomes" id="UP001565200">
    <property type="component" value="Unassembled WGS sequence"/>
</dbReference>